<reference evidence="7" key="2">
    <citation type="submission" date="2025-09" db="UniProtKB">
        <authorList>
            <consortium name="Ensembl"/>
        </authorList>
    </citation>
    <scope>IDENTIFICATION</scope>
</reference>
<evidence type="ECO:0000256" key="5">
    <source>
        <dbReference type="PIRSR" id="PIRSR600407-2"/>
    </source>
</evidence>
<reference evidence="7" key="1">
    <citation type="submission" date="2025-08" db="UniProtKB">
        <authorList>
            <consortium name="Ensembl"/>
        </authorList>
    </citation>
    <scope>IDENTIFICATION</scope>
</reference>
<dbReference type="InterPro" id="IPR000407">
    <property type="entry name" value="GDA1_CD39_NTPase"/>
</dbReference>
<evidence type="ECO:0000256" key="3">
    <source>
        <dbReference type="ARBA" id="ARBA00038863"/>
    </source>
</evidence>
<dbReference type="EC" id="3.6.1.6" evidence="3"/>
<proteinExistence type="inferred from homology"/>
<keyword evidence="8" id="KW-1185">Reference proteome</keyword>
<dbReference type="GO" id="GO:0005524">
    <property type="term" value="F:ATP binding"/>
    <property type="evidence" value="ECO:0007669"/>
    <property type="project" value="UniProtKB-KW"/>
</dbReference>
<dbReference type="Ensembl" id="ENSFHET00000004340.1">
    <property type="protein sequence ID" value="ENSFHEP00000025791.1"/>
    <property type="gene ID" value="ENSFHEG00000008221.1"/>
</dbReference>
<dbReference type="STRING" id="8078.ENSFHEP00000025791"/>
<dbReference type="Proteomes" id="UP000265000">
    <property type="component" value="Unplaced"/>
</dbReference>
<organism evidence="7 8">
    <name type="scientific">Fundulus heteroclitus</name>
    <name type="common">Killifish</name>
    <name type="synonym">Mummichog</name>
    <dbReference type="NCBI Taxonomy" id="8078"/>
    <lineage>
        <taxon>Eukaryota</taxon>
        <taxon>Metazoa</taxon>
        <taxon>Chordata</taxon>
        <taxon>Craniata</taxon>
        <taxon>Vertebrata</taxon>
        <taxon>Euteleostomi</taxon>
        <taxon>Actinopterygii</taxon>
        <taxon>Neopterygii</taxon>
        <taxon>Teleostei</taxon>
        <taxon>Neoteleostei</taxon>
        <taxon>Acanthomorphata</taxon>
        <taxon>Ovalentaria</taxon>
        <taxon>Atherinomorphae</taxon>
        <taxon>Cyprinodontiformes</taxon>
        <taxon>Fundulidae</taxon>
        <taxon>Fundulus</taxon>
    </lineage>
</organism>
<name>A0A3Q2QFC9_FUNHE</name>
<dbReference type="Pfam" id="PF01150">
    <property type="entry name" value="GDA1_CD39"/>
    <property type="match status" value="1"/>
</dbReference>
<evidence type="ECO:0000256" key="6">
    <source>
        <dbReference type="SAM" id="MobiDB-lite"/>
    </source>
</evidence>
<dbReference type="GO" id="GO:0005794">
    <property type="term" value="C:Golgi apparatus"/>
    <property type="evidence" value="ECO:0007669"/>
    <property type="project" value="TreeGrafter"/>
</dbReference>
<keyword evidence="5" id="KW-0547">Nucleotide-binding</keyword>
<feature type="active site" description="Proton acceptor" evidence="4">
    <location>
        <position position="184"/>
    </location>
</feature>
<accession>A0A3Q2QFC9</accession>
<feature type="binding site" evidence="5">
    <location>
        <begin position="196"/>
        <end position="200"/>
    </location>
    <ligand>
        <name>ATP</name>
        <dbReference type="ChEBI" id="CHEBI:30616"/>
    </ligand>
</feature>
<sequence length="260" mass="28813">MKRSKLAFLFLFLVLLMVYILFLKHHYSSFGPSSFRLPPHLQPASDRTKATRSNSSDGDRYLYGIMFDAGSTGTRVHIFRFQMENEAPRLDHETFRAIKPGLSAYADDPQKCSAGIMELLDVARSTVPPSKWTRTPVVLKATAGLRMLPGEKANKLLDRVRALFQNSPFQSRDDSVSIMEGTDEGSPTVGMLDLGGGSTQITFSPRDEVRKVLRRPAEQNPLCSRSSGGRRSLLGRPESLKAGQRVQLTSDLQDGVPADL</sequence>
<evidence type="ECO:0000313" key="8">
    <source>
        <dbReference type="Proteomes" id="UP000265000"/>
    </source>
</evidence>
<dbReference type="Gene3D" id="3.30.420.40">
    <property type="match status" value="1"/>
</dbReference>
<keyword evidence="5" id="KW-0067">ATP-binding</keyword>
<evidence type="ECO:0000256" key="2">
    <source>
        <dbReference type="ARBA" id="ARBA00022801"/>
    </source>
</evidence>
<comment type="similarity">
    <text evidence="1">Belongs to the GDA1/CD39 NTPase family.</text>
</comment>
<keyword evidence="2" id="KW-0378">Hydrolase</keyword>
<protein>
    <recommendedName>
        <fullName evidence="3">nucleoside diphosphate phosphatase</fullName>
        <ecNumber evidence="3">3.6.1.6</ecNumber>
    </recommendedName>
</protein>
<dbReference type="PANTHER" id="PTHR11782">
    <property type="entry name" value="ADENOSINE/GUANOSINE DIPHOSPHATASE"/>
    <property type="match status" value="1"/>
</dbReference>
<dbReference type="FunFam" id="3.30.420.40:FF:000052">
    <property type="entry name" value="Ectonucleoside triphosphate diphosphohydrolase 5"/>
    <property type="match status" value="1"/>
</dbReference>
<feature type="compositionally biased region" description="Low complexity" evidence="6">
    <location>
        <begin position="224"/>
        <end position="236"/>
    </location>
</feature>
<dbReference type="GeneTree" id="ENSGT01150000286963"/>
<feature type="region of interest" description="Disordered" evidence="6">
    <location>
        <begin position="217"/>
        <end position="260"/>
    </location>
</feature>
<dbReference type="AlphaFoldDB" id="A0A3Q2QFC9"/>
<evidence type="ECO:0000256" key="4">
    <source>
        <dbReference type="PIRSR" id="PIRSR600407-1"/>
    </source>
</evidence>
<evidence type="ECO:0000256" key="1">
    <source>
        <dbReference type="ARBA" id="ARBA00009283"/>
    </source>
</evidence>
<dbReference type="GO" id="GO:0017110">
    <property type="term" value="F:nucleoside diphosphate phosphatase activity"/>
    <property type="evidence" value="ECO:0007669"/>
    <property type="project" value="UniProtKB-EC"/>
</dbReference>
<evidence type="ECO:0000313" key="7">
    <source>
        <dbReference type="Ensembl" id="ENSFHEP00000025791.1"/>
    </source>
</evidence>
<dbReference type="PANTHER" id="PTHR11782:SF99">
    <property type="entry name" value="ECTONUCLEOSIDE TRIPHOSPHATE DIPHOSPHOHYDROLASE 6"/>
    <property type="match status" value="1"/>
</dbReference>